<comment type="caution">
    <text evidence="2">The sequence shown here is derived from an EMBL/GenBank/DDBJ whole genome shotgun (WGS) entry which is preliminary data.</text>
</comment>
<evidence type="ECO:0000313" key="3">
    <source>
        <dbReference type="Proteomes" id="UP001306508"/>
    </source>
</evidence>
<evidence type="ECO:0000313" key="2">
    <source>
        <dbReference type="EMBL" id="KAK5782330.1"/>
    </source>
</evidence>
<feature type="region of interest" description="Disordered" evidence="1">
    <location>
        <begin position="29"/>
        <end position="90"/>
    </location>
</feature>
<name>A0AAN7WKK3_9SACH</name>
<feature type="compositionally biased region" description="Acidic residues" evidence="1">
    <location>
        <begin position="66"/>
        <end position="88"/>
    </location>
</feature>
<feature type="region of interest" description="Disordered" evidence="1">
    <location>
        <begin position="367"/>
        <end position="388"/>
    </location>
</feature>
<dbReference type="EMBL" id="JAWIZZ010000006">
    <property type="protein sequence ID" value="KAK5782330.1"/>
    <property type="molecule type" value="Genomic_DNA"/>
</dbReference>
<dbReference type="GO" id="GO:0005730">
    <property type="term" value="C:nucleolus"/>
    <property type="evidence" value="ECO:0007669"/>
    <property type="project" value="TreeGrafter"/>
</dbReference>
<dbReference type="GO" id="GO:0000462">
    <property type="term" value="P:maturation of SSU-rRNA from tricistronic rRNA transcript (SSU-rRNA, 5.8S rRNA, LSU-rRNA)"/>
    <property type="evidence" value="ECO:0007669"/>
    <property type="project" value="TreeGrafter"/>
</dbReference>
<keyword evidence="3" id="KW-1185">Reference proteome</keyword>
<proteinExistence type="predicted"/>
<sequence length="388" mass="44142">MSDTEQDKYMKQLEEQRKAFEAQFGSLESLGFEDKTKHIQHARPDSNSSSDEKSNSESDISNSELENNESEDSAYDTNTEDNNEDVEEDNKLNCIIPIKAADNNQEKNIKKPKIIKFSGPSDTYIAPSKQEQKLLRSGRTLAENARKIAKLQQLRTSKHNTLDDEDNEEEANIEAENLHNDVALQQFLKESHLLSAFSENDKTNSDFSGVSLTLETIGNENDHIQNNSNQLLFQDSEIIGKARMKTLEQRLHNLSKINGHSKKINKLEKVPMAIRKGMINKHLERIAKYEQEAKEGGIVLSKVKKGQFRKIEATYKKDIERRIGTSIRSKDMERTSKRERGLKINTIGRSTKNGLVVSKADIARVNGTNDINRKSKKSKSFKRHGAKR</sequence>
<dbReference type="PANTHER" id="PTHR28096">
    <property type="entry name" value="PROTEIN FAF1"/>
    <property type="match status" value="1"/>
</dbReference>
<dbReference type="PANTHER" id="PTHR28096:SF1">
    <property type="entry name" value="PROTEIN FAF1"/>
    <property type="match status" value="1"/>
</dbReference>
<protein>
    <recommendedName>
        <fullName evidence="4">Protein FAF1</fullName>
    </recommendedName>
</protein>
<dbReference type="Proteomes" id="UP001306508">
    <property type="component" value="Unassembled WGS sequence"/>
</dbReference>
<evidence type="ECO:0008006" key="4">
    <source>
        <dbReference type="Google" id="ProtNLM"/>
    </source>
</evidence>
<dbReference type="InterPro" id="IPR053030">
    <property type="entry name" value="Ribosomal_biogenesis_FAF1-like"/>
</dbReference>
<gene>
    <name evidence="2" type="ORF">RI543_000265</name>
</gene>
<organism evidence="2 3">
    <name type="scientific">Arxiozyma heterogenica</name>
    <dbReference type="NCBI Taxonomy" id="278026"/>
    <lineage>
        <taxon>Eukaryota</taxon>
        <taxon>Fungi</taxon>
        <taxon>Dikarya</taxon>
        <taxon>Ascomycota</taxon>
        <taxon>Saccharomycotina</taxon>
        <taxon>Saccharomycetes</taxon>
        <taxon>Saccharomycetales</taxon>
        <taxon>Saccharomycetaceae</taxon>
        <taxon>Arxiozyma</taxon>
    </lineage>
</organism>
<evidence type="ECO:0000256" key="1">
    <source>
        <dbReference type="SAM" id="MobiDB-lite"/>
    </source>
</evidence>
<reference evidence="3" key="1">
    <citation type="submission" date="2023-07" db="EMBL/GenBank/DDBJ databases">
        <title>A draft genome of Kazachstania heterogenica Y-27499.</title>
        <authorList>
            <person name="Donic C."/>
            <person name="Kralova J.S."/>
            <person name="Fidel L."/>
            <person name="Ben-Dor S."/>
            <person name="Jung S."/>
        </authorList>
    </citation>
    <scope>NUCLEOTIDE SEQUENCE [LARGE SCALE GENOMIC DNA]</scope>
    <source>
        <strain evidence="3">Y27499</strain>
    </source>
</reference>
<feature type="compositionally biased region" description="Basic residues" evidence="1">
    <location>
        <begin position="374"/>
        <end position="388"/>
    </location>
</feature>
<accession>A0AAN7WKK3</accession>
<dbReference type="AlphaFoldDB" id="A0AAN7WKK3"/>